<dbReference type="SUPFAM" id="SSF52172">
    <property type="entry name" value="CheY-like"/>
    <property type="match status" value="1"/>
</dbReference>
<dbReference type="EMBL" id="JADKPO010000002">
    <property type="protein sequence ID" value="MBF4766655.1"/>
    <property type="molecule type" value="Genomic_DNA"/>
</dbReference>
<feature type="modified residue" description="4-aspartylphosphate" evidence="5">
    <location>
        <position position="55"/>
    </location>
</feature>
<evidence type="ECO:0000256" key="3">
    <source>
        <dbReference type="ARBA" id="ARBA00023125"/>
    </source>
</evidence>
<dbReference type="PANTHER" id="PTHR43214">
    <property type="entry name" value="TWO-COMPONENT RESPONSE REGULATOR"/>
    <property type="match status" value="1"/>
</dbReference>
<dbReference type="InterPro" id="IPR058245">
    <property type="entry name" value="NreC/VraR/RcsB-like_REC"/>
</dbReference>
<dbReference type="GO" id="GO:0006355">
    <property type="term" value="P:regulation of DNA-templated transcription"/>
    <property type="evidence" value="ECO:0007669"/>
    <property type="project" value="InterPro"/>
</dbReference>
<dbReference type="InterPro" id="IPR001789">
    <property type="entry name" value="Sig_transdc_resp-reg_receiver"/>
</dbReference>
<evidence type="ECO:0000259" key="6">
    <source>
        <dbReference type="PROSITE" id="PS50043"/>
    </source>
</evidence>
<dbReference type="InterPro" id="IPR011006">
    <property type="entry name" value="CheY-like_superfamily"/>
</dbReference>
<evidence type="ECO:0000256" key="2">
    <source>
        <dbReference type="ARBA" id="ARBA00023015"/>
    </source>
</evidence>
<feature type="domain" description="Response regulatory" evidence="7">
    <location>
        <begin position="4"/>
        <end position="120"/>
    </location>
</feature>
<dbReference type="CDD" id="cd17535">
    <property type="entry name" value="REC_NarL-like"/>
    <property type="match status" value="1"/>
</dbReference>
<organism evidence="8 9">
    <name type="scientific">Nocardioides agariphilus</name>
    <dbReference type="NCBI Taxonomy" id="433664"/>
    <lineage>
        <taxon>Bacteria</taxon>
        <taxon>Bacillati</taxon>
        <taxon>Actinomycetota</taxon>
        <taxon>Actinomycetes</taxon>
        <taxon>Propionibacteriales</taxon>
        <taxon>Nocardioidaceae</taxon>
        <taxon>Nocardioides</taxon>
    </lineage>
</organism>
<dbReference type="CDD" id="cd06170">
    <property type="entry name" value="LuxR_C_like"/>
    <property type="match status" value="1"/>
</dbReference>
<protein>
    <submittedName>
        <fullName evidence="8">Response regulator transcription factor</fullName>
    </submittedName>
</protein>
<keyword evidence="9" id="KW-1185">Reference proteome</keyword>
<dbReference type="Proteomes" id="UP000660668">
    <property type="component" value="Unassembled WGS sequence"/>
</dbReference>
<dbReference type="PROSITE" id="PS50043">
    <property type="entry name" value="HTH_LUXR_2"/>
    <property type="match status" value="1"/>
</dbReference>
<comment type="caution">
    <text evidence="8">The sequence shown here is derived from an EMBL/GenBank/DDBJ whole genome shotgun (WGS) entry which is preliminary data.</text>
</comment>
<reference evidence="8" key="1">
    <citation type="submission" date="2020-11" db="EMBL/GenBank/DDBJ databases">
        <title>Nocardioides cynanchi sp. nov., isolated from soil of rhizosphere of Cynanchum wilfordii.</title>
        <authorList>
            <person name="Lee J.-S."/>
            <person name="Suh M.K."/>
            <person name="Kim J.-S."/>
        </authorList>
    </citation>
    <scope>NUCLEOTIDE SEQUENCE</scope>
    <source>
        <strain evidence="8">KCTC 19276</strain>
    </source>
</reference>
<dbReference type="SMART" id="SM00421">
    <property type="entry name" value="HTH_LUXR"/>
    <property type="match status" value="1"/>
</dbReference>
<accession>A0A930VKZ6</accession>
<evidence type="ECO:0000313" key="9">
    <source>
        <dbReference type="Proteomes" id="UP000660668"/>
    </source>
</evidence>
<gene>
    <name evidence="8" type="ORF">ISU10_02605</name>
</gene>
<sequence>MTIRVLVVDDEAIVRDGLRTIIDLEPDLEVVGEAANGEEALSAARRLTPDLALVDIQMPVLDGIETTRRLVLLKTPPKVLLLTTFDRNEYVYEGMKAGAGGFLLKDVRRNQLTDAIRTIMAGDTLLAPSVTRRLIEEFCRLPSPSSSRPVGLAELTAREVEVLALVGRGRSNAEIAQDLVVAETTVRTHVSRLLTKLDLRDRAQAVVVAYESGLIRPGT</sequence>
<dbReference type="GO" id="GO:0003677">
    <property type="term" value="F:DNA binding"/>
    <property type="evidence" value="ECO:0007669"/>
    <property type="project" value="UniProtKB-KW"/>
</dbReference>
<dbReference type="SUPFAM" id="SSF46894">
    <property type="entry name" value="C-terminal effector domain of the bipartite response regulators"/>
    <property type="match status" value="1"/>
</dbReference>
<keyword evidence="4" id="KW-0804">Transcription</keyword>
<evidence type="ECO:0000259" key="7">
    <source>
        <dbReference type="PROSITE" id="PS50110"/>
    </source>
</evidence>
<dbReference type="PROSITE" id="PS00622">
    <property type="entry name" value="HTH_LUXR_1"/>
    <property type="match status" value="1"/>
</dbReference>
<evidence type="ECO:0000256" key="5">
    <source>
        <dbReference type="PROSITE-ProRule" id="PRU00169"/>
    </source>
</evidence>
<dbReference type="PANTHER" id="PTHR43214:SF24">
    <property type="entry name" value="TRANSCRIPTIONAL REGULATORY PROTEIN NARL-RELATED"/>
    <property type="match status" value="1"/>
</dbReference>
<name>A0A930VKZ6_9ACTN</name>
<evidence type="ECO:0000313" key="8">
    <source>
        <dbReference type="EMBL" id="MBF4766655.1"/>
    </source>
</evidence>
<evidence type="ECO:0000256" key="1">
    <source>
        <dbReference type="ARBA" id="ARBA00022553"/>
    </source>
</evidence>
<dbReference type="PROSITE" id="PS50110">
    <property type="entry name" value="RESPONSE_REGULATORY"/>
    <property type="match status" value="1"/>
</dbReference>
<dbReference type="AlphaFoldDB" id="A0A930VKZ6"/>
<dbReference type="InterPro" id="IPR016032">
    <property type="entry name" value="Sig_transdc_resp-reg_C-effctor"/>
</dbReference>
<dbReference type="PRINTS" id="PR00038">
    <property type="entry name" value="HTHLUXR"/>
</dbReference>
<keyword evidence="2" id="KW-0805">Transcription regulation</keyword>
<feature type="domain" description="HTH luxR-type" evidence="6">
    <location>
        <begin position="148"/>
        <end position="213"/>
    </location>
</feature>
<dbReference type="InterPro" id="IPR039420">
    <property type="entry name" value="WalR-like"/>
</dbReference>
<dbReference type="Pfam" id="PF00072">
    <property type="entry name" value="Response_reg"/>
    <property type="match status" value="1"/>
</dbReference>
<dbReference type="GO" id="GO:0000160">
    <property type="term" value="P:phosphorelay signal transduction system"/>
    <property type="evidence" value="ECO:0007669"/>
    <property type="project" value="InterPro"/>
</dbReference>
<evidence type="ECO:0000256" key="4">
    <source>
        <dbReference type="ARBA" id="ARBA00023163"/>
    </source>
</evidence>
<dbReference type="Gene3D" id="3.40.50.2300">
    <property type="match status" value="1"/>
</dbReference>
<keyword evidence="3" id="KW-0238">DNA-binding</keyword>
<dbReference type="RefSeq" id="WP_194694808.1">
    <property type="nucleotide sequence ID" value="NZ_JADKPO010000002.1"/>
</dbReference>
<dbReference type="SMART" id="SM00448">
    <property type="entry name" value="REC"/>
    <property type="match status" value="1"/>
</dbReference>
<dbReference type="Pfam" id="PF00196">
    <property type="entry name" value="GerE"/>
    <property type="match status" value="1"/>
</dbReference>
<keyword evidence="1 5" id="KW-0597">Phosphoprotein</keyword>
<proteinExistence type="predicted"/>
<dbReference type="InterPro" id="IPR000792">
    <property type="entry name" value="Tscrpt_reg_LuxR_C"/>
</dbReference>